<protein>
    <submittedName>
        <fullName evidence="3">Pyridoxamine 5'-phosphate oxidase family protein</fullName>
    </submittedName>
</protein>
<dbReference type="Proteomes" id="UP000612893">
    <property type="component" value="Unassembled WGS sequence"/>
</dbReference>
<dbReference type="GO" id="GO:0016627">
    <property type="term" value="F:oxidoreductase activity, acting on the CH-CH group of donors"/>
    <property type="evidence" value="ECO:0007669"/>
    <property type="project" value="TreeGrafter"/>
</dbReference>
<comment type="caution">
    <text evidence="3">The sequence shown here is derived from an EMBL/GenBank/DDBJ whole genome shotgun (WGS) entry which is preliminary data.</text>
</comment>
<dbReference type="SUPFAM" id="SSF50475">
    <property type="entry name" value="FMN-binding split barrel"/>
    <property type="match status" value="1"/>
</dbReference>
<keyword evidence="4" id="KW-1185">Reference proteome</keyword>
<dbReference type="InterPro" id="IPR052019">
    <property type="entry name" value="F420H2_bilvrd_red/Heme_oxyg"/>
</dbReference>
<dbReference type="PANTHER" id="PTHR35176">
    <property type="entry name" value="HEME OXYGENASE HI_0854-RELATED"/>
    <property type="match status" value="1"/>
</dbReference>
<dbReference type="PANTHER" id="PTHR35176:SF6">
    <property type="entry name" value="HEME OXYGENASE HI_0854-RELATED"/>
    <property type="match status" value="1"/>
</dbReference>
<dbReference type="GO" id="GO:0070967">
    <property type="term" value="F:coenzyme F420 binding"/>
    <property type="evidence" value="ECO:0007669"/>
    <property type="project" value="TreeGrafter"/>
</dbReference>
<reference evidence="3" key="1">
    <citation type="submission" date="2020-10" db="EMBL/GenBank/DDBJ databases">
        <title>Ca. Dormibacterota MAGs.</title>
        <authorList>
            <person name="Montgomery K."/>
        </authorList>
    </citation>
    <scope>NUCLEOTIDE SEQUENCE [LARGE SCALE GENOMIC DNA]</scope>
    <source>
        <strain evidence="3">SC8812_S17_10</strain>
    </source>
</reference>
<dbReference type="GO" id="GO:0005829">
    <property type="term" value="C:cytosol"/>
    <property type="evidence" value="ECO:0007669"/>
    <property type="project" value="TreeGrafter"/>
</dbReference>
<sequence>MVDGNSIEPVRSLLEAPSPAVLTTYRKNGSANVSPVWFRWSEEGFEVVIARGDNKLRHLARDPRCVLVVFEAVPPFRGVEVRGVCRLVECDVTPVRADIAGRYLGVDAGARYAEQRRSRPGVLVRLPAGSPRVWDLSAILPT</sequence>
<keyword evidence="1" id="KW-0560">Oxidoreductase</keyword>
<name>A0A934K5D4_9BACT</name>
<evidence type="ECO:0000313" key="4">
    <source>
        <dbReference type="Proteomes" id="UP000612893"/>
    </source>
</evidence>
<gene>
    <name evidence="3" type="ORF">JF922_06125</name>
</gene>
<dbReference type="EMBL" id="JAEKNR010000072">
    <property type="protein sequence ID" value="MBJ7597647.1"/>
    <property type="molecule type" value="Genomic_DNA"/>
</dbReference>
<evidence type="ECO:0000256" key="1">
    <source>
        <dbReference type="ARBA" id="ARBA00023002"/>
    </source>
</evidence>
<proteinExistence type="predicted"/>
<dbReference type="InterPro" id="IPR011576">
    <property type="entry name" value="Pyridox_Oxase_N"/>
</dbReference>
<dbReference type="InterPro" id="IPR012349">
    <property type="entry name" value="Split_barrel_FMN-bd"/>
</dbReference>
<feature type="domain" description="Pyridoxamine 5'-phosphate oxidase N-terminal" evidence="2">
    <location>
        <begin position="10"/>
        <end position="91"/>
    </location>
</feature>
<organism evidence="3 4">
    <name type="scientific">Candidatus Nephthysia bennettiae</name>
    <dbReference type="NCBI Taxonomy" id="3127016"/>
    <lineage>
        <taxon>Bacteria</taxon>
        <taxon>Bacillati</taxon>
        <taxon>Candidatus Dormiibacterota</taxon>
        <taxon>Candidatus Dormibacteria</taxon>
        <taxon>Candidatus Dormibacterales</taxon>
        <taxon>Candidatus Dormibacteraceae</taxon>
        <taxon>Candidatus Nephthysia</taxon>
    </lineage>
</organism>
<accession>A0A934K5D4</accession>
<dbReference type="AlphaFoldDB" id="A0A934K5D4"/>
<dbReference type="Gene3D" id="2.30.110.10">
    <property type="entry name" value="Electron Transport, Fmn-binding Protein, Chain A"/>
    <property type="match status" value="1"/>
</dbReference>
<evidence type="ECO:0000259" key="2">
    <source>
        <dbReference type="Pfam" id="PF01243"/>
    </source>
</evidence>
<evidence type="ECO:0000313" key="3">
    <source>
        <dbReference type="EMBL" id="MBJ7597647.1"/>
    </source>
</evidence>
<dbReference type="RefSeq" id="WP_338200042.1">
    <property type="nucleotide sequence ID" value="NZ_JAEKNR010000072.1"/>
</dbReference>
<dbReference type="Pfam" id="PF01243">
    <property type="entry name" value="PNPOx_N"/>
    <property type="match status" value="1"/>
</dbReference>